<dbReference type="AlphaFoldDB" id="A0A5K7ZGD6"/>
<dbReference type="KEGG" id="dov:DSCO28_17180"/>
<name>A0A5K7ZGD6_9BACT</name>
<sequence length="98" mass="10969">MTDAVCALERNGQTAFSRPRLKRFGDGSGFENTIWRSTPKEDLSARQSGTTPLKIVNEARANLVGQGQDQVVSAFMLRDTNQARSPLYIIKCQRYDFA</sequence>
<evidence type="ECO:0000313" key="1">
    <source>
        <dbReference type="EMBL" id="BBO81152.1"/>
    </source>
</evidence>
<evidence type="ECO:0000313" key="2">
    <source>
        <dbReference type="Proteomes" id="UP000425960"/>
    </source>
</evidence>
<dbReference type="Proteomes" id="UP000425960">
    <property type="component" value="Chromosome"/>
</dbReference>
<organism evidence="1 2">
    <name type="scientific">Desulfosarcina ovata subsp. sediminis</name>
    <dbReference type="NCBI Taxonomy" id="885957"/>
    <lineage>
        <taxon>Bacteria</taxon>
        <taxon>Pseudomonadati</taxon>
        <taxon>Thermodesulfobacteriota</taxon>
        <taxon>Desulfobacteria</taxon>
        <taxon>Desulfobacterales</taxon>
        <taxon>Desulfosarcinaceae</taxon>
        <taxon>Desulfosarcina</taxon>
    </lineage>
</organism>
<dbReference type="EMBL" id="AP021876">
    <property type="protein sequence ID" value="BBO81152.1"/>
    <property type="molecule type" value="Genomic_DNA"/>
</dbReference>
<proteinExistence type="predicted"/>
<reference evidence="1 2" key="1">
    <citation type="submission" date="2019-11" db="EMBL/GenBank/DDBJ databases">
        <title>Comparative genomics of hydrocarbon-degrading Desulfosarcina strains.</title>
        <authorList>
            <person name="Watanabe M."/>
            <person name="Kojima H."/>
            <person name="Fukui M."/>
        </authorList>
    </citation>
    <scope>NUCLEOTIDE SEQUENCE [LARGE SCALE GENOMIC DNA]</scope>
    <source>
        <strain evidence="1 2">28bB2T</strain>
    </source>
</reference>
<protein>
    <submittedName>
        <fullName evidence="1">Uncharacterized protein</fullName>
    </submittedName>
</protein>
<gene>
    <name evidence="1" type="ORF">DSCO28_17180</name>
</gene>
<accession>A0A5K7ZGD6</accession>